<dbReference type="Pfam" id="PF12724">
    <property type="entry name" value="Flavodoxin_5"/>
    <property type="match status" value="1"/>
</dbReference>
<protein>
    <submittedName>
        <fullName evidence="2">Menaquinone-dependent protoporphyrinogen oxidase</fullName>
    </submittedName>
</protein>
<dbReference type="EMBL" id="FOKA01000002">
    <property type="protein sequence ID" value="SFA81591.1"/>
    <property type="molecule type" value="Genomic_DNA"/>
</dbReference>
<sequence length="168" mass="18156">MRVLVSVASRHGATAEMGALVAQVLREHGHTVDELPPDDVEDVGPWEAVVLGSAVYVGRLAVALRHLVERQGPQLRARRVHLFWSGPLQDPARGGVDEPDDVGVVARRVGAEDVRCFAGRLDHERLSLSERALVALVRSPDGDFRDLAAVRAWAQDVAGDLAGRPARV</sequence>
<feature type="domain" description="Flavodoxin" evidence="1">
    <location>
        <begin position="4"/>
        <end position="146"/>
    </location>
</feature>
<organism evidence="2 3">
    <name type="scientific">Cellulomonas marina</name>
    <dbReference type="NCBI Taxonomy" id="988821"/>
    <lineage>
        <taxon>Bacteria</taxon>
        <taxon>Bacillati</taxon>
        <taxon>Actinomycetota</taxon>
        <taxon>Actinomycetes</taxon>
        <taxon>Micrococcales</taxon>
        <taxon>Cellulomonadaceae</taxon>
        <taxon>Cellulomonas</taxon>
    </lineage>
</organism>
<keyword evidence="3" id="KW-1185">Reference proteome</keyword>
<proteinExistence type="predicted"/>
<dbReference type="InterPro" id="IPR026816">
    <property type="entry name" value="Flavodoxin_dom"/>
</dbReference>
<dbReference type="SUPFAM" id="SSF52218">
    <property type="entry name" value="Flavoproteins"/>
    <property type="match status" value="1"/>
</dbReference>
<evidence type="ECO:0000313" key="2">
    <source>
        <dbReference type="EMBL" id="SFA81591.1"/>
    </source>
</evidence>
<dbReference type="AlphaFoldDB" id="A0A1I0VZ09"/>
<gene>
    <name evidence="2" type="ORF">SAMN05421867_10260</name>
</gene>
<accession>A0A1I0VZ09</accession>
<dbReference type="OrthoDB" id="129384at2"/>
<dbReference type="InterPro" id="IPR029039">
    <property type="entry name" value="Flavoprotein-like_sf"/>
</dbReference>
<evidence type="ECO:0000259" key="1">
    <source>
        <dbReference type="Pfam" id="PF12724"/>
    </source>
</evidence>
<dbReference type="RefSeq" id="WP_090030946.1">
    <property type="nucleotide sequence ID" value="NZ_BONM01000001.1"/>
</dbReference>
<dbReference type="Proteomes" id="UP000199012">
    <property type="component" value="Unassembled WGS sequence"/>
</dbReference>
<evidence type="ECO:0000313" key="3">
    <source>
        <dbReference type="Proteomes" id="UP000199012"/>
    </source>
</evidence>
<reference evidence="2 3" key="1">
    <citation type="submission" date="2016-10" db="EMBL/GenBank/DDBJ databases">
        <authorList>
            <person name="de Groot N.N."/>
        </authorList>
    </citation>
    <scope>NUCLEOTIDE SEQUENCE [LARGE SCALE GENOMIC DNA]</scope>
    <source>
        <strain evidence="2 3">CGMCC 4.6945</strain>
    </source>
</reference>
<name>A0A1I0VZ09_9CELL</name>
<dbReference type="Gene3D" id="3.40.50.360">
    <property type="match status" value="1"/>
</dbReference>
<dbReference type="STRING" id="988821.SAMN05421867_10260"/>